<evidence type="ECO:0000313" key="2">
    <source>
        <dbReference type="EMBL" id="MQY31500.1"/>
    </source>
</evidence>
<dbReference type="Pfam" id="PF10005">
    <property type="entry name" value="Zn_ribbon_DZR_6"/>
    <property type="match status" value="1"/>
</dbReference>
<gene>
    <name evidence="2" type="ORF">NRB56_71090</name>
</gene>
<dbReference type="Pfam" id="PF15887">
    <property type="entry name" value="Peptidase_Mx"/>
    <property type="match status" value="1"/>
</dbReference>
<protein>
    <recommendedName>
        <fullName evidence="1">Zinc-ribbon domain-containing protein</fullName>
    </recommendedName>
</protein>
<evidence type="ECO:0000259" key="1">
    <source>
        <dbReference type="Pfam" id="PF10005"/>
    </source>
</evidence>
<dbReference type="InterPro" id="IPR031321">
    <property type="entry name" value="UCP012641"/>
</dbReference>
<dbReference type="AlphaFoldDB" id="A0A7K0E099"/>
<reference evidence="2 3" key="1">
    <citation type="submission" date="2019-10" db="EMBL/GenBank/DDBJ databases">
        <title>Nocardia macrotermitis sp. nov. and Nocardia aurantia sp. nov., isolated from the gut of fungus growing-termite Macrotermes natalensis.</title>
        <authorList>
            <person name="Benndorf R."/>
            <person name="Schwitalla J."/>
            <person name="Martin K."/>
            <person name="De Beer W."/>
            <person name="Kaster A.-K."/>
            <person name="Vollmers J."/>
            <person name="Poulsen M."/>
            <person name="Beemelmanns C."/>
        </authorList>
    </citation>
    <scope>NUCLEOTIDE SEQUENCE [LARGE SCALE GENOMIC DNA]</scope>
    <source>
        <strain evidence="2 3">RB56</strain>
    </source>
</reference>
<feature type="domain" description="Zinc-ribbon" evidence="1">
    <location>
        <begin position="14"/>
        <end position="108"/>
    </location>
</feature>
<evidence type="ECO:0000313" key="3">
    <source>
        <dbReference type="Proteomes" id="UP000431401"/>
    </source>
</evidence>
<keyword evidence="3" id="KW-1185">Reference proteome</keyword>
<dbReference type="Proteomes" id="UP000431401">
    <property type="component" value="Unassembled WGS sequence"/>
</dbReference>
<organism evidence="2 3">
    <name type="scientific">Nocardia aurantia</name>
    <dbReference type="NCBI Taxonomy" id="2585199"/>
    <lineage>
        <taxon>Bacteria</taxon>
        <taxon>Bacillati</taxon>
        <taxon>Actinomycetota</taxon>
        <taxon>Actinomycetes</taxon>
        <taxon>Mycobacteriales</taxon>
        <taxon>Nocardiaceae</taxon>
        <taxon>Nocardia</taxon>
    </lineage>
</organism>
<comment type="caution">
    <text evidence="2">The sequence shown here is derived from an EMBL/GenBank/DDBJ whole genome shotgun (WGS) entry which is preliminary data.</text>
</comment>
<dbReference type="EMBL" id="WEGI01000020">
    <property type="protein sequence ID" value="MQY31500.1"/>
    <property type="molecule type" value="Genomic_DNA"/>
</dbReference>
<proteinExistence type="predicted"/>
<sequence length="387" mass="42763">MWPRSGYSPGMRAFTCPHCGWKLTFENSLCLGCHSPLGFSLGERALVVIGGPDVVAAEAASGGVVPADKYRLCANLHKANCNWLVAAAPGDDGVLCESCRLTRTRPADKDSDGLAAYADAEAAKRRLVLELAELGLPITDRQADPERGLAFDLLSSAADPVVTGHMNGVITVDLAEAHDVHRERLRVEMAEPYRTLLGHFRHEIGHYYFSVLVDDAATDRFRELFGDPSADYQQALDRHYSEGAPAGWTHNYVSSYATMHAAEDWAETFAHYLHIRDTLDTAAAYGFAPAGAALDRPQLGRAGFDRIIELWLPLSWSLNMINRSMGHHDLYPFVLAEPVLEKMRFIHDLCAQRPAEPDILPVDAPVDAPVPVSPRSRRLRWRRRTTA</sequence>
<accession>A0A7K0E099</accession>
<dbReference type="InterPro" id="IPR011201">
    <property type="entry name" value="Zinc-ribbon_6_bact"/>
</dbReference>
<dbReference type="PIRSF" id="PIRSF012641">
    <property type="entry name" value="UCP012641"/>
    <property type="match status" value="1"/>
</dbReference>
<name>A0A7K0E099_9NOCA</name>